<accession>A0ABR1D8A8</accession>
<feature type="region of interest" description="Disordered" evidence="1">
    <location>
        <begin position="57"/>
        <end position="96"/>
    </location>
</feature>
<name>A0ABR1D8A8_NECAM</name>
<evidence type="ECO:0000256" key="1">
    <source>
        <dbReference type="SAM" id="MobiDB-lite"/>
    </source>
</evidence>
<proteinExistence type="predicted"/>
<feature type="compositionally biased region" description="Basic and acidic residues" evidence="1">
    <location>
        <begin position="57"/>
        <end position="76"/>
    </location>
</feature>
<keyword evidence="3" id="KW-1185">Reference proteome</keyword>
<evidence type="ECO:0000313" key="3">
    <source>
        <dbReference type="Proteomes" id="UP001303046"/>
    </source>
</evidence>
<protein>
    <submittedName>
        <fullName evidence="2">Uncharacterized protein</fullName>
    </submittedName>
</protein>
<organism evidence="2 3">
    <name type="scientific">Necator americanus</name>
    <name type="common">Human hookworm</name>
    <dbReference type="NCBI Taxonomy" id="51031"/>
    <lineage>
        <taxon>Eukaryota</taxon>
        <taxon>Metazoa</taxon>
        <taxon>Ecdysozoa</taxon>
        <taxon>Nematoda</taxon>
        <taxon>Chromadorea</taxon>
        <taxon>Rhabditida</taxon>
        <taxon>Rhabditina</taxon>
        <taxon>Rhabditomorpha</taxon>
        <taxon>Strongyloidea</taxon>
        <taxon>Ancylostomatidae</taxon>
        <taxon>Bunostominae</taxon>
        <taxon>Necator</taxon>
    </lineage>
</organism>
<feature type="compositionally biased region" description="Basic residues" evidence="1">
    <location>
        <begin position="80"/>
        <end position="93"/>
    </location>
</feature>
<dbReference type="Proteomes" id="UP001303046">
    <property type="component" value="Unassembled WGS sequence"/>
</dbReference>
<gene>
    <name evidence="2" type="primary">Necator_chrIII.g12785</name>
    <name evidence="2" type="ORF">RB195_012018</name>
</gene>
<dbReference type="EMBL" id="JAVFWL010000003">
    <property type="protein sequence ID" value="KAK6745646.1"/>
    <property type="molecule type" value="Genomic_DNA"/>
</dbReference>
<reference evidence="2 3" key="1">
    <citation type="submission" date="2023-08" db="EMBL/GenBank/DDBJ databases">
        <title>A Necator americanus chromosomal reference genome.</title>
        <authorList>
            <person name="Ilik V."/>
            <person name="Petrzelkova K.J."/>
            <person name="Pardy F."/>
            <person name="Fuh T."/>
            <person name="Niatou-Singa F.S."/>
            <person name="Gouil Q."/>
            <person name="Baker L."/>
            <person name="Ritchie M.E."/>
            <person name="Jex A.R."/>
            <person name="Gazzola D."/>
            <person name="Li H."/>
            <person name="Toshio Fujiwara R."/>
            <person name="Zhan B."/>
            <person name="Aroian R.V."/>
            <person name="Pafco B."/>
            <person name="Schwarz E.M."/>
        </authorList>
    </citation>
    <scope>NUCLEOTIDE SEQUENCE [LARGE SCALE GENOMIC DNA]</scope>
    <source>
        <strain evidence="2 3">Aroian</strain>
        <tissue evidence="2">Whole animal</tissue>
    </source>
</reference>
<sequence>MLLALAELGIGERSATNGLQLLTQSASLDDQEEIEWIHVLRGFTLVERAADDWKQMSHTEQEHWKTESKRRAEEQGSSHSSHHMHHHGPRQKQRVMSQLEKELIERAKERGVDRATARQTLTDKLLWKEKGEVATIRMLRWALVVLSKDSVGVIPNEICAVVMEKAAIVGELRLIRRGFQPKPSRNAQNVRNVVWDPSLLSDVNMAAVQLVKFVQGTWNGLVMVPEHQMSRLGIAMHWMKQNRDVYCRRDTSTMRLDRIMCLEDIITVFREVNEKSPIDADEDEQYEQLRDLELSDTILFVRAAAEYFARVMKMCTMPPPAPDYLHRYYHHNLVHQPVVHHCCNASVSDNSSTEETTVQGQGDNCWALGPPICSSETRAPELYPIHYEPPRRKIFGKMASNPFTKPANPQPSEPELSHVARWLDTIRLDDIEKYHEPFLETYEDSDRTEDILSSDCACSN</sequence>
<evidence type="ECO:0000313" key="2">
    <source>
        <dbReference type="EMBL" id="KAK6745646.1"/>
    </source>
</evidence>
<comment type="caution">
    <text evidence="2">The sequence shown here is derived from an EMBL/GenBank/DDBJ whole genome shotgun (WGS) entry which is preliminary data.</text>
</comment>